<dbReference type="PIRSF" id="PIRSF000185">
    <property type="entry name" value="Glu_DH"/>
    <property type="match status" value="1"/>
</dbReference>
<proteinExistence type="inferred from homology"/>
<dbReference type="InterPro" id="IPR046346">
    <property type="entry name" value="Aminoacid_DH-like_N_sf"/>
</dbReference>
<dbReference type="PANTHER" id="PTHR11606:SF13">
    <property type="entry name" value="GLUTAMATE DEHYDROGENASE 1, MITOCHONDRIAL"/>
    <property type="match status" value="1"/>
</dbReference>
<feature type="binding site" evidence="5">
    <location>
        <position position="221"/>
    </location>
    <ligand>
        <name>NAD(+)</name>
        <dbReference type="ChEBI" id="CHEBI:57540"/>
    </ligand>
</feature>
<evidence type="ECO:0000256" key="7">
    <source>
        <dbReference type="RuleBase" id="RU004417"/>
    </source>
</evidence>
<keyword evidence="5" id="KW-0520">NAD</keyword>
<dbReference type="Pfam" id="PF00208">
    <property type="entry name" value="ELFV_dehydrog"/>
    <property type="match status" value="1"/>
</dbReference>
<feature type="binding site" evidence="5">
    <location>
        <position position="353"/>
    </location>
    <ligand>
        <name>substrate</name>
    </ligand>
</feature>
<dbReference type="GO" id="GO:0006538">
    <property type="term" value="P:L-glutamate catabolic process"/>
    <property type="evidence" value="ECO:0007669"/>
    <property type="project" value="TreeGrafter"/>
</dbReference>
<reference evidence="9 10" key="1">
    <citation type="journal article" date="2012" name="Extremophiles">
        <title>Thermotomaculum hydrothermale gen. nov., sp. nov., a novel heterotrophic thermophile within the phylum Acidobacteria from a deep-sea hydrothermal vent chimney in the Southern Okinawa Trough.</title>
        <authorList>
            <person name="Izumi H."/>
            <person name="Nunoura T."/>
            <person name="Miyazaki M."/>
            <person name="Mino S."/>
            <person name="Toki T."/>
            <person name="Takai K."/>
            <person name="Sako Y."/>
            <person name="Sawabe T."/>
            <person name="Nakagawa S."/>
        </authorList>
    </citation>
    <scope>NUCLEOTIDE SEQUENCE [LARGE SCALE GENOMIC DNA]</scope>
    <source>
        <strain evidence="9 10">AC55</strain>
    </source>
</reference>
<dbReference type="SMART" id="SM00839">
    <property type="entry name" value="ELFV_dehydrog"/>
    <property type="match status" value="1"/>
</dbReference>
<keyword evidence="5" id="KW-0547">Nucleotide-binding</keyword>
<evidence type="ECO:0000256" key="6">
    <source>
        <dbReference type="PIRSR" id="PIRSR000185-3"/>
    </source>
</evidence>
<dbReference type="EMBL" id="AP017470">
    <property type="protein sequence ID" value="BBB31810.1"/>
    <property type="molecule type" value="Genomic_DNA"/>
</dbReference>
<dbReference type="InterPro" id="IPR033922">
    <property type="entry name" value="NAD_bind_Glu_DH"/>
</dbReference>
<feature type="domain" description="Glutamate/phenylalanine/leucine/valine/L-tryptophan dehydrogenase C-terminal" evidence="8">
    <location>
        <begin position="183"/>
        <end position="417"/>
    </location>
</feature>
<evidence type="ECO:0000256" key="4">
    <source>
        <dbReference type="PIRSR" id="PIRSR000185-1"/>
    </source>
</evidence>
<comment type="similarity">
    <text evidence="1 3 7">Belongs to the Glu/Leu/Phe/Val dehydrogenases family.</text>
</comment>
<accession>A0A7R6SXQ7</accession>
<dbReference type="PROSITE" id="PS00074">
    <property type="entry name" value="GLFV_DEHYDROGENASE"/>
    <property type="match status" value="1"/>
</dbReference>
<feature type="binding site" evidence="5">
    <location>
        <position position="70"/>
    </location>
    <ligand>
        <name>substrate</name>
    </ligand>
</feature>
<sequence>MSETLNPFKMAQAQLDEAARIMNLDEDIHAILREPRREFHVSIPVRMDDGKLKVFKGFRVQYNDARGPCKGGIRFHPGETIDTVRALAAWMTWKCAVVNIPLGGGKGGVICDPKEMSMKELEQLSRNYIQAIGRYIGPEIDVPAPDVYTNPQIMAWMADEYAKIRGYYAPGVITGKPVAIGGSLGRVDATSRGVLYTIREAAKKIGMELKGATVAIQGFGNVGSYAAKFLAEEGCKVVGIADIGGAFYNPEGFDIPKAMDYVLENGTLEGFNNVVNCEQLTPPEAILELDVDILVPAALEGQITEKNADKVKAKLLAEAANGPTTPEADKILRDKGVFVIPDFLCNAGGVTVSYFEQVQGNMNFFWSEEEVRERLEKIMKNAFWAVVETAEKYNVDNRMGAYIVSIARVAEAMKLRGWV</sequence>
<dbReference type="FunFam" id="3.40.50.10860:FF:000003">
    <property type="entry name" value="Glutamate dehydrogenase"/>
    <property type="match status" value="1"/>
</dbReference>
<evidence type="ECO:0000256" key="3">
    <source>
        <dbReference type="PIRNR" id="PIRNR000185"/>
    </source>
</evidence>
<keyword evidence="2 3" id="KW-0560">Oxidoreductase</keyword>
<dbReference type="SUPFAM" id="SSF53223">
    <property type="entry name" value="Aminoacid dehydrogenase-like, N-terminal domain"/>
    <property type="match status" value="1"/>
</dbReference>
<dbReference type="PANTHER" id="PTHR11606">
    <property type="entry name" value="GLUTAMATE DEHYDROGENASE"/>
    <property type="match status" value="1"/>
</dbReference>
<dbReference type="InterPro" id="IPR006097">
    <property type="entry name" value="Glu/Leu/Phe/Val/Trp_DH_dimer"/>
</dbReference>
<feature type="active site" description="Proton donor" evidence="4">
    <location>
        <position position="106"/>
    </location>
</feature>
<dbReference type="RefSeq" id="WP_201328142.1">
    <property type="nucleotide sequence ID" value="NZ_AP017470.1"/>
</dbReference>
<organism evidence="9 10">
    <name type="scientific">Thermotomaculum hydrothermale</name>
    <dbReference type="NCBI Taxonomy" id="981385"/>
    <lineage>
        <taxon>Bacteria</taxon>
        <taxon>Pseudomonadati</taxon>
        <taxon>Acidobacteriota</taxon>
        <taxon>Holophagae</taxon>
        <taxon>Thermotomaculales</taxon>
        <taxon>Thermotomaculaceae</taxon>
        <taxon>Thermotomaculum</taxon>
    </lineage>
</organism>
<dbReference type="SUPFAM" id="SSF51735">
    <property type="entry name" value="NAD(P)-binding Rossmann-fold domains"/>
    <property type="match status" value="1"/>
</dbReference>
<evidence type="ECO:0000256" key="1">
    <source>
        <dbReference type="ARBA" id="ARBA00006382"/>
    </source>
</evidence>
<dbReference type="InterPro" id="IPR006095">
    <property type="entry name" value="Glu/Leu/Phe/Val/Trp_DH"/>
</dbReference>
<protein>
    <recommendedName>
        <fullName evidence="3">Glutamate dehydrogenase</fullName>
    </recommendedName>
</protein>
<dbReference type="GO" id="GO:0000166">
    <property type="term" value="F:nucleotide binding"/>
    <property type="evidence" value="ECO:0007669"/>
    <property type="project" value="UniProtKB-KW"/>
</dbReference>
<dbReference type="Pfam" id="PF02812">
    <property type="entry name" value="ELFV_dehydrog_N"/>
    <property type="match status" value="1"/>
</dbReference>
<dbReference type="AlphaFoldDB" id="A0A7R6SXQ7"/>
<dbReference type="PRINTS" id="PR00082">
    <property type="entry name" value="GLFDHDRGNASE"/>
</dbReference>
<dbReference type="Gene3D" id="3.40.50.720">
    <property type="entry name" value="NAD(P)-binding Rossmann-like Domain"/>
    <property type="match status" value="1"/>
</dbReference>
<feature type="binding site" evidence="5">
    <location>
        <position position="94"/>
    </location>
    <ligand>
        <name>substrate</name>
    </ligand>
</feature>
<gene>
    <name evidence="9" type="primary">gdhA</name>
    <name evidence="9" type="ORF">TTHT_0172</name>
</gene>
<name>A0A7R6SXQ7_9BACT</name>
<evidence type="ECO:0000313" key="10">
    <source>
        <dbReference type="Proteomes" id="UP000595564"/>
    </source>
</evidence>
<evidence type="ECO:0000313" key="9">
    <source>
        <dbReference type="EMBL" id="BBB31810.1"/>
    </source>
</evidence>
<evidence type="ECO:0000259" key="8">
    <source>
        <dbReference type="SMART" id="SM00839"/>
    </source>
</evidence>
<dbReference type="KEGG" id="thyd:TTHT_0172"/>
<feature type="site" description="Important for catalysis" evidence="6">
    <location>
        <position position="146"/>
    </location>
</feature>
<dbReference type="Proteomes" id="UP000595564">
    <property type="component" value="Chromosome"/>
</dbReference>
<dbReference type="GO" id="GO:0004352">
    <property type="term" value="F:glutamate dehydrogenase (NAD+) activity"/>
    <property type="evidence" value="ECO:0007669"/>
    <property type="project" value="TreeGrafter"/>
</dbReference>
<evidence type="ECO:0000256" key="2">
    <source>
        <dbReference type="ARBA" id="ARBA00023002"/>
    </source>
</evidence>
<feature type="binding site" evidence="5">
    <location>
        <position position="190"/>
    </location>
    <ligand>
        <name>NAD(+)</name>
        <dbReference type="ChEBI" id="CHEBI:57540"/>
    </ligand>
</feature>
<dbReference type="InterPro" id="IPR036291">
    <property type="entry name" value="NAD(P)-bd_dom_sf"/>
</dbReference>
<keyword evidence="10" id="KW-1185">Reference proteome</keyword>
<dbReference type="InterPro" id="IPR014362">
    <property type="entry name" value="Glu_DH"/>
</dbReference>
<dbReference type="InterPro" id="IPR006096">
    <property type="entry name" value="Glu/Leu/Phe/Val/Trp_DH_C"/>
</dbReference>
<dbReference type="InterPro" id="IPR033524">
    <property type="entry name" value="Glu/Leu/Phe/Val_DH_AS"/>
</dbReference>
<evidence type="ECO:0000256" key="5">
    <source>
        <dbReference type="PIRSR" id="PIRSR000185-2"/>
    </source>
</evidence>
<dbReference type="CDD" id="cd01076">
    <property type="entry name" value="NAD_bind_1_Glu_DH"/>
    <property type="match status" value="1"/>
</dbReference>
<dbReference type="Gene3D" id="3.40.50.10860">
    <property type="entry name" value="Leucine Dehydrogenase, chain A, domain 1"/>
    <property type="match status" value="1"/>
</dbReference>